<organism evidence="3 4">
    <name type="scientific">Eiseniibacteriota bacterium</name>
    <dbReference type="NCBI Taxonomy" id="2212470"/>
    <lineage>
        <taxon>Bacteria</taxon>
        <taxon>Candidatus Eiseniibacteriota</taxon>
    </lineage>
</organism>
<keyword evidence="3" id="KW-0067">ATP-binding</keyword>
<dbReference type="AlphaFoldDB" id="A0A938BN35"/>
<sequence>MADFTRRLRIELPRGQSTFLWGPRKTGKTTYLRSAFPDSLRYDLLDTDLLLELTKRPALLRERIAAAGARARRRPIIIDEVQKVPSLMDEVHGLIENRGLRFILCGSSARKLKRGRANLLGGRAWRHEMHPLVSAEVKSLDLLTALNRGMIPSHYRDARYERSLQAYVRDYLKEEIFDEGLARNMPAFSRFLDAVGYTHGELTNYANIARDCGVDAKTVKGYYQILADTLLGAMIEPYKRRQERRVISKAGKFYLFDVGVAGALTKRRLTEERGEPFGRAFEHFILMEILAHRSYEHLDYDVNFWRTKSGLEVDFVLARGEVAIEVKGTRRVDQPEFRSLKAFSGEHRPRQAIMVCNERVSRDHEGIRVLPWREFLESLWAGRILA</sequence>
<dbReference type="Pfam" id="PF13635">
    <property type="entry name" value="DUF4143"/>
    <property type="match status" value="1"/>
</dbReference>
<dbReference type="EMBL" id="VGIY01000418">
    <property type="protein sequence ID" value="MBM3318614.1"/>
    <property type="molecule type" value="Genomic_DNA"/>
</dbReference>
<name>A0A938BN35_UNCEI</name>
<dbReference type="Proteomes" id="UP000748308">
    <property type="component" value="Unassembled WGS sequence"/>
</dbReference>
<feature type="domain" description="AAA" evidence="1">
    <location>
        <begin position="17"/>
        <end position="137"/>
    </location>
</feature>
<evidence type="ECO:0000259" key="1">
    <source>
        <dbReference type="Pfam" id="PF13173"/>
    </source>
</evidence>
<dbReference type="Pfam" id="PF13173">
    <property type="entry name" value="AAA_14"/>
    <property type="match status" value="1"/>
</dbReference>
<evidence type="ECO:0000259" key="2">
    <source>
        <dbReference type="Pfam" id="PF13635"/>
    </source>
</evidence>
<dbReference type="InterPro" id="IPR041682">
    <property type="entry name" value="AAA_14"/>
</dbReference>
<dbReference type="InterPro" id="IPR027417">
    <property type="entry name" value="P-loop_NTPase"/>
</dbReference>
<feature type="domain" description="DUF4143" evidence="2">
    <location>
        <begin position="176"/>
        <end position="327"/>
    </location>
</feature>
<evidence type="ECO:0000313" key="3">
    <source>
        <dbReference type="EMBL" id="MBM3318614.1"/>
    </source>
</evidence>
<dbReference type="InterPro" id="IPR025420">
    <property type="entry name" value="DUF4143"/>
</dbReference>
<proteinExistence type="predicted"/>
<keyword evidence="3" id="KW-0547">Nucleotide-binding</keyword>
<accession>A0A938BN35</accession>
<protein>
    <submittedName>
        <fullName evidence="3">ATP-binding protein</fullName>
    </submittedName>
</protein>
<comment type="caution">
    <text evidence="3">The sequence shown here is derived from an EMBL/GenBank/DDBJ whole genome shotgun (WGS) entry which is preliminary data.</text>
</comment>
<gene>
    <name evidence="3" type="ORF">FJY75_12255</name>
</gene>
<evidence type="ECO:0000313" key="4">
    <source>
        <dbReference type="Proteomes" id="UP000748308"/>
    </source>
</evidence>
<dbReference type="PANTHER" id="PTHR43566">
    <property type="entry name" value="CONSERVED PROTEIN"/>
    <property type="match status" value="1"/>
</dbReference>
<dbReference type="PANTHER" id="PTHR43566:SF2">
    <property type="entry name" value="DUF4143 DOMAIN-CONTAINING PROTEIN"/>
    <property type="match status" value="1"/>
</dbReference>
<dbReference type="GO" id="GO:0005524">
    <property type="term" value="F:ATP binding"/>
    <property type="evidence" value="ECO:0007669"/>
    <property type="project" value="UniProtKB-KW"/>
</dbReference>
<dbReference type="SUPFAM" id="SSF52540">
    <property type="entry name" value="P-loop containing nucleoside triphosphate hydrolases"/>
    <property type="match status" value="1"/>
</dbReference>
<reference evidence="3" key="1">
    <citation type="submission" date="2019-03" db="EMBL/GenBank/DDBJ databases">
        <title>Lake Tanganyika Metagenome-Assembled Genomes (MAGs).</title>
        <authorList>
            <person name="Tran P."/>
        </authorList>
    </citation>
    <scope>NUCLEOTIDE SEQUENCE</scope>
    <source>
        <strain evidence="3">M_DeepCast_400m_m2_100</strain>
    </source>
</reference>